<reference evidence="2" key="3">
    <citation type="journal article" date="2019" name="G3 (Bethesda)">
        <title>Hybrid Assembly of the Genome of the Entomopathogenic Nematode Steinernema carpocapsae Identifies the X-Chromosome.</title>
        <authorList>
            <person name="Serra L."/>
            <person name="Macchietto M."/>
            <person name="Macias-Munoz A."/>
            <person name="McGill C.J."/>
            <person name="Rodriguez I.M."/>
            <person name="Rodriguez B."/>
            <person name="Murad R."/>
            <person name="Mortazavi A."/>
        </authorList>
    </citation>
    <scope>NUCLEOTIDE SEQUENCE</scope>
    <source>
        <strain evidence="2">ALL</strain>
    </source>
</reference>
<accession>A0A4U5NEC8</accession>
<organism evidence="2">
    <name type="scientific">Steinernema carpocapsae</name>
    <name type="common">Entomopathogenic nematode</name>
    <dbReference type="NCBI Taxonomy" id="34508"/>
    <lineage>
        <taxon>Eukaryota</taxon>
        <taxon>Metazoa</taxon>
        <taxon>Ecdysozoa</taxon>
        <taxon>Nematoda</taxon>
        <taxon>Chromadorea</taxon>
        <taxon>Rhabditida</taxon>
        <taxon>Tylenchina</taxon>
        <taxon>Panagrolaimomorpha</taxon>
        <taxon>Strongyloidoidea</taxon>
        <taxon>Steinernematidae</taxon>
        <taxon>Steinernema</taxon>
    </lineage>
</organism>
<evidence type="ECO:0000313" key="2">
    <source>
        <dbReference type="EMBL" id="TKR81347.1"/>
    </source>
</evidence>
<dbReference type="AlphaFoldDB" id="A0A4U5NEC8"/>
<proteinExistence type="predicted"/>
<feature type="region of interest" description="Disordered" evidence="1">
    <location>
        <begin position="1"/>
        <end position="93"/>
    </location>
</feature>
<feature type="compositionally biased region" description="Acidic residues" evidence="1">
    <location>
        <begin position="65"/>
        <end position="80"/>
    </location>
</feature>
<reference evidence="2" key="2">
    <citation type="journal article" date="2015" name="Genome Biol.">
        <title>Comparative genomics of Steinernema reveals deeply conserved gene regulatory networks.</title>
        <authorList>
            <person name="Dillman A.R."/>
            <person name="Macchietto M."/>
            <person name="Porter C.F."/>
            <person name="Rogers A."/>
            <person name="Williams B."/>
            <person name="Antoshechkin I."/>
            <person name="Lee M.M."/>
            <person name="Goodwin Z."/>
            <person name="Lu X."/>
            <person name="Lewis E.E."/>
            <person name="Goodrich-Blair H."/>
            <person name="Stock S.P."/>
            <person name="Adams B.J."/>
            <person name="Sternberg P.W."/>
            <person name="Mortazavi A."/>
        </authorList>
    </citation>
    <scope>NUCLEOTIDE SEQUENCE [LARGE SCALE GENOMIC DNA]</scope>
    <source>
        <strain evidence="2">ALL</strain>
    </source>
</reference>
<feature type="compositionally biased region" description="Polar residues" evidence="1">
    <location>
        <begin position="1"/>
        <end position="15"/>
    </location>
</feature>
<gene>
    <name evidence="2" type="ORF">L596_015230</name>
</gene>
<dbReference type="EMBL" id="AZBU02000004">
    <property type="protein sequence ID" value="TKR81347.1"/>
    <property type="molecule type" value="Genomic_DNA"/>
</dbReference>
<protein>
    <submittedName>
        <fullName evidence="2">Uncharacterized protein</fullName>
    </submittedName>
</protein>
<reference evidence="2" key="1">
    <citation type="submission" date="2013-11" db="EMBL/GenBank/DDBJ databases">
        <authorList>
            <person name="Sternberg P."/>
            <person name="Dillman A."/>
            <person name="Macchietto M."/>
        </authorList>
    </citation>
    <scope>NUCLEOTIDE SEQUENCE</scope>
    <source>
        <strain evidence="2">ALL</strain>
    </source>
</reference>
<evidence type="ECO:0000256" key="1">
    <source>
        <dbReference type="SAM" id="MobiDB-lite"/>
    </source>
</evidence>
<comment type="caution">
    <text evidence="2">The sequence shown here is derived from an EMBL/GenBank/DDBJ whole genome shotgun (WGS) entry which is preliminary data.</text>
</comment>
<sequence length="93" mass="10865">MQSENNDTKTYNAANNGFERSDNNRFLNRPKASTLSDSDDDEKEAHKQIMQKFEPKSTLQRQNDEDFLDLSEESSDDEENLPERKILRLGNLR</sequence>
<name>A0A4U5NEC8_STECR</name>